<dbReference type="SUPFAM" id="SSF47413">
    <property type="entry name" value="lambda repressor-like DNA-binding domains"/>
    <property type="match status" value="1"/>
</dbReference>
<reference evidence="4" key="1">
    <citation type="submission" date="2016-10" db="EMBL/GenBank/DDBJ databases">
        <authorList>
            <person name="Varghese N."/>
            <person name="Submissions S."/>
        </authorList>
    </citation>
    <scope>NUCLEOTIDE SEQUENCE [LARGE SCALE GENOMIC DNA]</scope>
    <source>
        <strain evidence="4">DSM 16858</strain>
    </source>
</reference>
<dbReference type="PANTHER" id="PTHR43236:SF1">
    <property type="entry name" value="BLL7220 PROTEIN"/>
    <property type="match status" value="1"/>
</dbReference>
<dbReference type="AlphaFoldDB" id="A0A1I0KRL6"/>
<dbReference type="InterPro" id="IPR010359">
    <property type="entry name" value="IrrE_HExxH"/>
</dbReference>
<organism evidence="3 4">
    <name type="scientific">Stigmatella erecta</name>
    <dbReference type="NCBI Taxonomy" id="83460"/>
    <lineage>
        <taxon>Bacteria</taxon>
        <taxon>Pseudomonadati</taxon>
        <taxon>Myxococcota</taxon>
        <taxon>Myxococcia</taxon>
        <taxon>Myxococcales</taxon>
        <taxon>Cystobacterineae</taxon>
        <taxon>Archangiaceae</taxon>
        <taxon>Stigmatella</taxon>
    </lineage>
</organism>
<dbReference type="SMART" id="SM00530">
    <property type="entry name" value="HTH_XRE"/>
    <property type="match status" value="1"/>
</dbReference>
<dbReference type="PROSITE" id="PS50943">
    <property type="entry name" value="HTH_CROC1"/>
    <property type="match status" value="1"/>
</dbReference>
<dbReference type="InterPro" id="IPR001387">
    <property type="entry name" value="Cro/C1-type_HTH"/>
</dbReference>
<evidence type="ECO:0000256" key="1">
    <source>
        <dbReference type="ARBA" id="ARBA00007227"/>
    </source>
</evidence>
<sequence length="405" mass="45002">MSTSGTTMIGTRLRQARTAAGLTLDEVSVRLEANGHPLTKAALSKYETGKSLPRPSTLLMLARTLGVRADFFVREPTAQVEWRAFRKHASLTRSLQQKVQASVAQIVEGHVWLEETLNSRQRHRFPSPRKVATPEDAEAAADAMRKHWKLSDGPLESVTQTVEDNGCIAVCSSDVPPNFDGLSGWANGEFPVLVSSARPSIDRRRYNFAHELGHLAMNCSGLSEAEEENLAHRFAAAFLVPASVAKREFGEKRRNISMEELMLLKQKYGLSMQSWAHRAHELGIIDAPTHNRLFAQFSAKGWRDREPVEFTGREEPVRLKLLVLRALAEGVITPSRAEELCPGCTGEAPAMDNTTPRLSVRALRKLPPEMREEPLLQGALVAEPDYKNDAELTSFEAFGEHDLHV</sequence>
<gene>
    <name evidence="3" type="ORF">SAMN05443639_1131</name>
</gene>
<comment type="similarity">
    <text evidence="1">Belongs to the short-chain fatty acyl-CoA assimilation regulator (ScfR) family.</text>
</comment>
<dbReference type="CDD" id="cd00093">
    <property type="entry name" value="HTH_XRE"/>
    <property type="match status" value="1"/>
</dbReference>
<dbReference type="GO" id="GO:0003677">
    <property type="term" value="F:DNA binding"/>
    <property type="evidence" value="ECO:0007669"/>
    <property type="project" value="InterPro"/>
</dbReference>
<feature type="domain" description="HTH cro/C1-type" evidence="2">
    <location>
        <begin position="13"/>
        <end position="72"/>
    </location>
</feature>
<evidence type="ECO:0000313" key="3">
    <source>
        <dbReference type="EMBL" id="SEU27462.1"/>
    </source>
</evidence>
<dbReference type="Gene3D" id="1.10.260.40">
    <property type="entry name" value="lambda repressor-like DNA-binding domains"/>
    <property type="match status" value="1"/>
</dbReference>
<dbReference type="Pfam" id="PF13560">
    <property type="entry name" value="HTH_31"/>
    <property type="match status" value="1"/>
</dbReference>
<dbReference type="PANTHER" id="PTHR43236">
    <property type="entry name" value="ANTITOXIN HIGA1"/>
    <property type="match status" value="1"/>
</dbReference>
<evidence type="ECO:0000259" key="2">
    <source>
        <dbReference type="PROSITE" id="PS50943"/>
    </source>
</evidence>
<dbReference type="Proteomes" id="UP000199181">
    <property type="component" value="Unassembled WGS sequence"/>
</dbReference>
<accession>A0A1I0KRL6</accession>
<dbReference type="EMBL" id="FOIJ01000013">
    <property type="protein sequence ID" value="SEU27462.1"/>
    <property type="molecule type" value="Genomic_DNA"/>
</dbReference>
<name>A0A1I0KRL6_9BACT</name>
<keyword evidence="4" id="KW-1185">Reference proteome</keyword>
<protein>
    <submittedName>
        <fullName evidence="3">Zn-dependent peptidase ImmA, M78 family</fullName>
    </submittedName>
</protein>
<evidence type="ECO:0000313" key="4">
    <source>
        <dbReference type="Proteomes" id="UP000199181"/>
    </source>
</evidence>
<proteinExistence type="inferred from homology"/>
<dbReference type="Pfam" id="PF06114">
    <property type="entry name" value="Peptidase_M78"/>
    <property type="match status" value="1"/>
</dbReference>
<dbReference type="InterPro" id="IPR010982">
    <property type="entry name" value="Lambda_DNA-bd_dom_sf"/>
</dbReference>
<dbReference type="InterPro" id="IPR052345">
    <property type="entry name" value="Rad_response_metalloprotease"/>
</dbReference>